<dbReference type="Pfam" id="PF04397">
    <property type="entry name" value="LytTR"/>
    <property type="match status" value="1"/>
</dbReference>
<dbReference type="GO" id="GO:0000156">
    <property type="term" value="F:phosphorelay response regulator activity"/>
    <property type="evidence" value="ECO:0007669"/>
    <property type="project" value="InterPro"/>
</dbReference>
<protein>
    <recommendedName>
        <fullName evidence="1">Stage 0 sporulation protein A homolog</fullName>
    </recommendedName>
</protein>
<dbReference type="SUPFAM" id="SSF52172">
    <property type="entry name" value="CheY-like"/>
    <property type="match status" value="1"/>
</dbReference>
<organism evidence="6 7">
    <name type="scientific">Acetobacterium paludosum</name>
    <dbReference type="NCBI Taxonomy" id="52693"/>
    <lineage>
        <taxon>Bacteria</taxon>
        <taxon>Bacillati</taxon>
        <taxon>Bacillota</taxon>
        <taxon>Clostridia</taxon>
        <taxon>Eubacteriales</taxon>
        <taxon>Eubacteriaceae</taxon>
        <taxon>Acetobacterium</taxon>
    </lineage>
</organism>
<dbReference type="InterPro" id="IPR001789">
    <property type="entry name" value="Sig_transdc_resp-reg_receiver"/>
</dbReference>
<accession>A0A923HWQ9</accession>
<dbReference type="Gene3D" id="3.40.50.2300">
    <property type="match status" value="1"/>
</dbReference>
<reference evidence="6" key="1">
    <citation type="submission" date="2019-10" db="EMBL/GenBank/DDBJ databases">
        <authorList>
            <person name="Ross D.E."/>
            <person name="Gulliver D."/>
        </authorList>
    </citation>
    <scope>NUCLEOTIDE SEQUENCE</scope>
    <source>
        <strain evidence="6">DER-2019</strain>
    </source>
</reference>
<keyword evidence="7" id="KW-1185">Reference proteome</keyword>
<evidence type="ECO:0000256" key="2">
    <source>
        <dbReference type="ARBA" id="ARBA00024867"/>
    </source>
</evidence>
<dbReference type="PROSITE" id="PS50930">
    <property type="entry name" value="HTH_LYTTR"/>
    <property type="match status" value="1"/>
</dbReference>
<dbReference type="Proteomes" id="UP000616595">
    <property type="component" value="Unassembled WGS sequence"/>
</dbReference>
<name>A0A923HWQ9_9FIRM</name>
<dbReference type="EMBL" id="WJBD01000010">
    <property type="protein sequence ID" value="MBC3888610.1"/>
    <property type="molecule type" value="Genomic_DNA"/>
</dbReference>
<dbReference type="SMART" id="SM00850">
    <property type="entry name" value="LytTR"/>
    <property type="match status" value="1"/>
</dbReference>
<gene>
    <name evidence="6" type="ORF">GH810_09845</name>
</gene>
<evidence type="ECO:0000259" key="5">
    <source>
        <dbReference type="PROSITE" id="PS50930"/>
    </source>
</evidence>
<dbReference type="AlphaFoldDB" id="A0A923HWQ9"/>
<sequence length="235" mass="26952">MALKIAVCDDNPSDRQRLLSLIKSVHSDSKCTAYESGEMLLWDFDSGARFDIIFLDIFMAEMTGIDAAKHIRMTESETLLIFVSSSNDFYRESYDLYAFNYLIKPLTEDKLNEVLGRALKQLNKDANQVIRIPFMGSLHTIHCNQLLYLSSKQHTVNFHLKSGETLKSYGKLDDFISQLPAESFMRCHQSYIVNLNQVTAMTTSEFTLGDISIPISRSYSGQARNQYHELLFRNF</sequence>
<feature type="domain" description="Response regulatory" evidence="4">
    <location>
        <begin position="4"/>
        <end position="119"/>
    </location>
</feature>
<comment type="function">
    <text evidence="2">May play the central regulatory role in sporulation. It may be an element of the effector pathway responsible for the activation of sporulation genes in response to nutritional stress. Spo0A may act in concert with spo0H (a sigma factor) to control the expression of some genes that are critical to the sporulation process.</text>
</comment>
<evidence type="ECO:0000256" key="3">
    <source>
        <dbReference type="PROSITE-ProRule" id="PRU00169"/>
    </source>
</evidence>
<dbReference type="InterPro" id="IPR046947">
    <property type="entry name" value="LytR-like"/>
</dbReference>
<dbReference type="GO" id="GO:0003677">
    <property type="term" value="F:DNA binding"/>
    <property type="evidence" value="ECO:0007669"/>
    <property type="project" value="InterPro"/>
</dbReference>
<evidence type="ECO:0000313" key="7">
    <source>
        <dbReference type="Proteomes" id="UP000616595"/>
    </source>
</evidence>
<dbReference type="RefSeq" id="WP_148568095.1">
    <property type="nucleotide sequence ID" value="NZ_RXYA01000014.1"/>
</dbReference>
<keyword evidence="3" id="KW-0597">Phosphoprotein</keyword>
<dbReference type="Pfam" id="PF00072">
    <property type="entry name" value="Response_reg"/>
    <property type="match status" value="1"/>
</dbReference>
<dbReference type="PROSITE" id="PS50110">
    <property type="entry name" value="RESPONSE_REGULATORY"/>
    <property type="match status" value="1"/>
</dbReference>
<feature type="domain" description="HTH LytTR-type" evidence="5">
    <location>
        <begin position="136"/>
        <end position="229"/>
    </location>
</feature>
<dbReference type="Gene3D" id="2.40.50.1020">
    <property type="entry name" value="LytTr DNA-binding domain"/>
    <property type="match status" value="1"/>
</dbReference>
<proteinExistence type="predicted"/>
<comment type="caution">
    <text evidence="6">The sequence shown here is derived from an EMBL/GenBank/DDBJ whole genome shotgun (WGS) entry which is preliminary data.</text>
</comment>
<feature type="modified residue" description="4-aspartylphosphate" evidence="3">
    <location>
        <position position="56"/>
    </location>
</feature>
<reference evidence="6" key="2">
    <citation type="submission" date="2020-10" db="EMBL/GenBank/DDBJ databases">
        <title>Comparative genomics of the Acetobacterium genus.</title>
        <authorList>
            <person name="Marshall C."/>
            <person name="May H."/>
            <person name="Norman S."/>
        </authorList>
    </citation>
    <scope>NUCLEOTIDE SEQUENCE</scope>
    <source>
        <strain evidence="6">DER-2019</strain>
    </source>
</reference>
<evidence type="ECO:0000313" key="6">
    <source>
        <dbReference type="EMBL" id="MBC3888610.1"/>
    </source>
</evidence>
<dbReference type="InterPro" id="IPR007492">
    <property type="entry name" value="LytTR_DNA-bd_dom"/>
</dbReference>
<evidence type="ECO:0000259" key="4">
    <source>
        <dbReference type="PROSITE" id="PS50110"/>
    </source>
</evidence>
<dbReference type="SMART" id="SM00448">
    <property type="entry name" value="REC"/>
    <property type="match status" value="1"/>
</dbReference>
<dbReference type="OrthoDB" id="113975at2"/>
<evidence type="ECO:0000256" key="1">
    <source>
        <dbReference type="ARBA" id="ARBA00018672"/>
    </source>
</evidence>
<dbReference type="PANTHER" id="PTHR37299:SF1">
    <property type="entry name" value="STAGE 0 SPORULATION PROTEIN A HOMOLOG"/>
    <property type="match status" value="1"/>
</dbReference>
<dbReference type="PANTHER" id="PTHR37299">
    <property type="entry name" value="TRANSCRIPTIONAL REGULATOR-RELATED"/>
    <property type="match status" value="1"/>
</dbReference>
<dbReference type="InterPro" id="IPR011006">
    <property type="entry name" value="CheY-like_superfamily"/>
</dbReference>